<dbReference type="PANTHER" id="PTHR43383:SF2">
    <property type="entry name" value="AMIDOHYDROLASE 2 FAMILY PROTEIN"/>
    <property type="match status" value="1"/>
</dbReference>
<comment type="caution">
    <text evidence="2">The sequence shown here is derived from an EMBL/GenBank/DDBJ whole genome shotgun (WGS) entry which is preliminary data.</text>
</comment>
<protein>
    <recommendedName>
        <fullName evidence="1">Reverse transcriptase Ty1/copia-type domain-containing protein</fullName>
    </recommendedName>
</protein>
<gene>
    <name evidence="2" type="ORF">LWI28_014025</name>
</gene>
<dbReference type="PANTHER" id="PTHR43383">
    <property type="entry name" value="NODULIN 6"/>
    <property type="match status" value="1"/>
</dbReference>
<dbReference type="Proteomes" id="UP001064489">
    <property type="component" value="Chromosome 2"/>
</dbReference>
<evidence type="ECO:0000313" key="3">
    <source>
        <dbReference type="Proteomes" id="UP001064489"/>
    </source>
</evidence>
<organism evidence="2 3">
    <name type="scientific">Acer negundo</name>
    <name type="common">Box elder</name>
    <dbReference type="NCBI Taxonomy" id="4023"/>
    <lineage>
        <taxon>Eukaryota</taxon>
        <taxon>Viridiplantae</taxon>
        <taxon>Streptophyta</taxon>
        <taxon>Embryophyta</taxon>
        <taxon>Tracheophyta</taxon>
        <taxon>Spermatophyta</taxon>
        <taxon>Magnoliopsida</taxon>
        <taxon>eudicotyledons</taxon>
        <taxon>Gunneridae</taxon>
        <taxon>Pentapetalae</taxon>
        <taxon>rosids</taxon>
        <taxon>malvids</taxon>
        <taxon>Sapindales</taxon>
        <taxon>Sapindaceae</taxon>
        <taxon>Hippocastanoideae</taxon>
        <taxon>Acereae</taxon>
        <taxon>Acer</taxon>
    </lineage>
</organism>
<feature type="domain" description="Reverse transcriptase Ty1/copia-type" evidence="1">
    <location>
        <begin position="20"/>
        <end position="143"/>
    </location>
</feature>
<sequence length="143" mass="16478">MSRPEWKAAVLEELNALEKNRTWEISWLPDGKKTVVCRWIFTVKHKVDGSVERLKARLVAKGYTQAYGIDYQETFAPVVKLNTVRVLLSLAANLDWPLHQLDIKNVFLNGDLEEEVFMEFPPGFEPKDKISVCKLQKSLYGLK</sequence>
<dbReference type="Pfam" id="PF07727">
    <property type="entry name" value="RVT_2"/>
    <property type="match status" value="1"/>
</dbReference>
<reference evidence="2" key="1">
    <citation type="journal article" date="2022" name="Plant J.">
        <title>Strategies of tolerance reflected in two North American maple genomes.</title>
        <authorList>
            <person name="McEvoy S.L."/>
            <person name="Sezen U.U."/>
            <person name="Trouern-Trend A."/>
            <person name="McMahon S.M."/>
            <person name="Schaberg P.G."/>
            <person name="Yang J."/>
            <person name="Wegrzyn J.L."/>
            <person name="Swenson N.G."/>
        </authorList>
    </citation>
    <scope>NUCLEOTIDE SEQUENCE</scope>
    <source>
        <strain evidence="2">91603</strain>
    </source>
</reference>
<reference evidence="2" key="2">
    <citation type="submission" date="2023-02" db="EMBL/GenBank/DDBJ databases">
        <authorList>
            <person name="Swenson N.G."/>
            <person name="Wegrzyn J.L."/>
            <person name="Mcevoy S.L."/>
        </authorList>
    </citation>
    <scope>NUCLEOTIDE SEQUENCE</scope>
    <source>
        <strain evidence="2">91603</strain>
        <tissue evidence="2">Leaf</tissue>
    </source>
</reference>
<proteinExistence type="predicted"/>
<name>A0AAD5NJG2_ACENE</name>
<evidence type="ECO:0000259" key="1">
    <source>
        <dbReference type="Pfam" id="PF07727"/>
    </source>
</evidence>
<accession>A0AAD5NJG2</accession>
<dbReference type="EMBL" id="JAJSOW010000106">
    <property type="protein sequence ID" value="KAI9161053.1"/>
    <property type="molecule type" value="Genomic_DNA"/>
</dbReference>
<keyword evidence="3" id="KW-1185">Reference proteome</keyword>
<evidence type="ECO:0000313" key="2">
    <source>
        <dbReference type="EMBL" id="KAI9161053.1"/>
    </source>
</evidence>
<dbReference type="InterPro" id="IPR043502">
    <property type="entry name" value="DNA/RNA_pol_sf"/>
</dbReference>
<dbReference type="SUPFAM" id="SSF56672">
    <property type="entry name" value="DNA/RNA polymerases"/>
    <property type="match status" value="1"/>
</dbReference>
<dbReference type="InterPro" id="IPR013103">
    <property type="entry name" value="RVT_2"/>
</dbReference>
<dbReference type="AlphaFoldDB" id="A0AAD5NJG2"/>